<feature type="compositionally biased region" description="Polar residues" evidence="1">
    <location>
        <begin position="220"/>
        <end position="237"/>
    </location>
</feature>
<evidence type="ECO:0000313" key="2">
    <source>
        <dbReference type="EMBL" id="KAA8651758.1"/>
    </source>
</evidence>
<evidence type="ECO:0000313" key="3">
    <source>
        <dbReference type="Proteomes" id="UP000324241"/>
    </source>
</evidence>
<proteinExistence type="predicted"/>
<sequence>MGPPRLGPAKKAPKDKKKPPQVPPRAKQGRIGTGGTGIDLTATIPLTLQQLLLNVFKSALLTTRGQVWNNTNNKNNNYDHDTTPVTGPNSHQLDIKELIQTIKSHLYNRDFDSAFTDASGDLLRAYALRWSSTRALGYAGIFKAVFRGILNPQAHATNHVVCIGGGAGAEIVALAACFVGGEGEWYIIHISIDVTIIFQSPLHDFFKTIIVVIIDDNTAPSSRPSSNVPSGPKTQTAPLLDPNMGPFSVRLQRSDVLSISEGQLNELLNPQEKKQSPPTATVLVTLMFTLNELFSTSMAKTTGFLLRMTDILRPGAVLLIVDSPGSYSTLKLGKGKSSAGGGEGEGGVRSAQQERHYPMKFLLDHTLLSVAEGKWEQVFSQDSRWWRRDVAELRYDVGEGAGLEDMRFQVHIYRRLEGR</sequence>
<dbReference type="EMBL" id="QUQM01000002">
    <property type="protein sequence ID" value="KAA8651758.1"/>
    <property type="molecule type" value="Genomic_DNA"/>
</dbReference>
<evidence type="ECO:0008006" key="4">
    <source>
        <dbReference type="Google" id="ProtNLM"/>
    </source>
</evidence>
<dbReference type="AlphaFoldDB" id="A0A5M9MY16"/>
<evidence type="ECO:0000256" key="1">
    <source>
        <dbReference type="SAM" id="MobiDB-lite"/>
    </source>
</evidence>
<gene>
    <name evidence="2" type="ORF">ATNIH1004_000654</name>
</gene>
<dbReference type="RefSeq" id="XP_033431119.1">
    <property type="nucleotide sequence ID" value="XM_033565362.1"/>
</dbReference>
<name>A0A5M9MY16_9EURO</name>
<feature type="region of interest" description="Disordered" evidence="1">
    <location>
        <begin position="220"/>
        <end position="239"/>
    </location>
</feature>
<comment type="caution">
    <text evidence="2">The sequence shown here is derived from an EMBL/GenBank/DDBJ whole genome shotgun (WGS) entry which is preliminary data.</text>
</comment>
<protein>
    <recommendedName>
        <fullName evidence="4">25S rRNA (Uridine(2843)-N(3))-methyltransferase</fullName>
    </recommendedName>
</protein>
<dbReference type="OrthoDB" id="6419443at2759"/>
<feature type="region of interest" description="Disordered" evidence="1">
    <location>
        <begin position="1"/>
        <end position="34"/>
    </location>
</feature>
<reference evidence="2 3" key="1">
    <citation type="submission" date="2019-08" db="EMBL/GenBank/DDBJ databases">
        <title>The genome sequence of a newly discovered highly antifungal drug resistant Aspergillus species, Aspergillus tanneri NIH 1004.</title>
        <authorList>
            <person name="Mounaud S."/>
            <person name="Singh I."/>
            <person name="Joardar V."/>
            <person name="Pakala S."/>
            <person name="Pakala S."/>
            <person name="Venepally P."/>
            <person name="Chung J.K."/>
            <person name="Losada L."/>
            <person name="Nierman W.C."/>
        </authorList>
    </citation>
    <scope>NUCLEOTIDE SEQUENCE [LARGE SCALE GENOMIC DNA]</scope>
    <source>
        <strain evidence="2 3">NIH1004</strain>
    </source>
</reference>
<organism evidence="2 3">
    <name type="scientific">Aspergillus tanneri</name>
    <dbReference type="NCBI Taxonomy" id="1220188"/>
    <lineage>
        <taxon>Eukaryota</taxon>
        <taxon>Fungi</taxon>
        <taxon>Dikarya</taxon>
        <taxon>Ascomycota</taxon>
        <taxon>Pezizomycotina</taxon>
        <taxon>Eurotiomycetes</taxon>
        <taxon>Eurotiomycetidae</taxon>
        <taxon>Eurotiales</taxon>
        <taxon>Aspergillaceae</taxon>
        <taxon>Aspergillus</taxon>
        <taxon>Aspergillus subgen. Circumdati</taxon>
    </lineage>
</organism>
<accession>A0A5M9MY16</accession>
<feature type="compositionally biased region" description="Gly residues" evidence="1">
    <location>
        <begin position="338"/>
        <end position="347"/>
    </location>
</feature>
<dbReference type="VEuPathDB" id="FungiDB:EYZ11_000027"/>
<dbReference type="InterPro" id="IPR021463">
    <property type="entry name" value="Methyltransf_34"/>
</dbReference>
<feature type="region of interest" description="Disordered" evidence="1">
    <location>
        <begin position="332"/>
        <end position="351"/>
    </location>
</feature>
<dbReference type="Proteomes" id="UP000324241">
    <property type="component" value="Unassembled WGS sequence"/>
</dbReference>
<dbReference type="GeneID" id="54323356"/>
<dbReference type="Pfam" id="PF11312">
    <property type="entry name" value="Methyltransf_34"/>
    <property type="match status" value="1"/>
</dbReference>